<accession>A0A818YRT1</accession>
<evidence type="ECO:0000313" key="1">
    <source>
        <dbReference type="EMBL" id="CAF3503583.1"/>
    </source>
</evidence>
<evidence type="ECO:0000313" key="3">
    <source>
        <dbReference type="EMBL" id="CAF3759035.1"/>
    </source>
</evidence>
<dbReference type="Proteomes" id="UP000663872">
    <property type="component" value="Unassembled WGS sequence"/>
</dbReference>
<organism evidence="3 4">
    <name type="scientific">Rotaria socialis</name>
    <dbReference type="NCBI Taxonomy" id="392032"/>
    <lineage>
        <taxon>Eukaryota</taxon>
        <taxon>Metazoa</taxon>
        <taxon>Spiralia</taxon>
        <taxon>Gnathifera</taxon>
        <taxon>Rotifera</taxon>
        <taxon>Eurotatoria</taxon>
        <taxon>Bdelloidea</taxon>
        <taxon>Philodinida</taxon>
        <taxon>Philodinidae</taxon>
        <taxon>Rotaria</taxon>
    </lineage>
</organism>
<comment type="caution">
    <text evidence="3">The sequence shown here is derived from an EMBL/GenBank/DDBJ whole genome shotgun (WGS) entry which is preliminary data.</text>
</comment>
<proteinExistence type="predicted"/>
<dbReference type="EMBL" id="CAJNYU010002057">
    <property type="protein sequence ID" value="CAF3503583.1"/>
    <property type="molecule type" value="Genomic_DNA"/>
</dbReference>
<dbReference type="Proteomes" id="UP000663865">
    <property type="component" value="Unassembled WGS sequence"/>
</dbReference>
<evidence type="ECO:0000313" key="4">
    <source>
        <dbReference type="Proteomes" id="UP000663872"/>
    </source>
</evidence>
<reference evidence="3" key="1">
    <citation type="submission" date="2021-02" db="EMBL/GenBank/DDBJ databases">
        <authorList>
            <person name="Nowell W R."/>
        </authorList>
    </citation>
    <scope>NUCLEOTIDE SEQUENCE</scope>
</reference>
<sequence>MQISNTTYFCQLYATYPKNNSQLLLLLMSNVTIYTNRTLTSVYINNGTRLLNPQNLSFGTENPWIPVAKLYTNNSQPFLWLNSSNLTTLTNIPTISINQSTSHWFSILISQWNDMTYQANQVAVAFIVNRTIIFDFLIFNASQTNITTWFSLRTLLSNQYWNLTQYSSTVAGQTQMKSIYTDSDCIRSFNFNLKYSTSRCTQDFYGFFFVDGGYKDLCTASSAGTTSASVPTIYYSPTTYSTNGSLSDYHIADGLMVFVR</sequence>
<evidence type="ECO:0000313" key="2">
    <source>
        <dbReference type="EMBL" id="CAF3642010.1"/>
    </source>
</evidence>
<protein>
    <submittedName>
        <fullName evidence="3">Uncharacterized protein</fullName>
    </submittedName>
</protein>
<dbReference type="EMBL" id="CAJNYV010004076">
    <property type="protein sequence ID" value="CAF3642010.1"/>
    <property type="molecule type" value="Genomic_DNA"/>
</dbReference>
<dbReference type="AlphaFoldDB" id="A0A818YRT1"/>
<dbReference type="Proteomes" id="UP000663869">
    <property type="component" value="Unassembled WGS sequence"/>
</dbReference>
<gene>
    <name evidence="1" type="ORF">FME351_LOCUS16942</name>
    <name evidence="3" type="ORF">GRG538_LOCUS31834</name>
    <name evidence="2" type="ORF">KIK155_LOCUS22987</name>
</gene>
<name>A0A818YRT1_9BILA</name>
<dbReference type="EMBL" id="CAJNYT010005601">
    <property type="protein sequence ID" value="CAF3759035.1"/>
    <property type="molecule type" value="Genomic_DNA"/>
</dbReference>